<dbReference type="InterPro" id="IPR036603">
    <property type="entry name" value="RBP11-like"/>
</dbReference>
<accession>L7JVI4</accession>
<keyword evidence="5" id="KW-1185">Reference proteome</keyword>
<dbReference type="SUPFAM" id="SSF55257">
    <property type="entry name" value="RBP11-like subunits of RNA polymerase"/>
    <property type="match status" value="1"/>
</dbReference>
<dbReference type="Pfam" id="PF13656">
    <property type="entry name" value="RNA_pol_L_2"/>
    <property type="match status" value="1"/>
</dbReference>
<protein>
    <submittedName>
        <fullName evidence="4">DNA-directed RNA polymerase, subunit L</fullName>
        <ecNumber evidence="4">2.7.7.6</ecNumber>
    </submittedName>
</protein>
<dbReference type="HOGENOM" id="CLU_2074782_0_0_1"/>
<keyword evidence="4" id="KW-0808">Transferase</keyword>
<dbReference type="GO" id="GO:0055029">
    <property type="term" value="C:nuclear DNA-directed RNA polymerase complex"/>
    <property type="evidence" value="ECO:0007669"/>
    <property type="project" value="UniProtKB-ARBA"/>
</dbReference>
<evidence type="ECO:0000313" key="5">
    <source>
        <dbReference type="Proteomes" id="UP000011185"/>
    </source>
</evidence>
<dbReference type="GO" id="GO:0003899">
    <property type="term" value="F:DNA-directed RNA polymerase activity"/>
    <property type="evidence" value="ECO:0007669"/>
    <property type="project" value="UniProtKB-EC"/>
</dbReference>
<organism evidence="4 5">
    <name type="scientific">Trachipleistophora hominis</name>
    <name type="common">Microsporidian parasite</name>
    <dbReference type="NCBI Taxonomy" id="72359"/>
    <lineage>
        <taxon>Eukaryota</taxon>
        <taxon>Fungi</taxon>
        <taxon>Fungi incertae sedis</taxon>
        <taxon>Microsporidia</taxon>
        <taxon>Pleistophoridae</taxon>
        <taxon>Trachipleistophora</taxon>
    </lineage>
</organism>
<feature type="domain" description="DNA-directed RNA polymerase RBP11-like dimerisation" evidence="3">
    <location>
        <begin position="32"/>
        <end position="101"/>
    </location>
</feature>
<gene>
    <name evidence="4" type="ORF">THOM_1633</name>
</gene>
<dbReference type="InParanoid" id="L7JVI4"/>
<dbReference type="GO" id="GO:0046983">
    <property type="term" value="F:protein dimerization activity"/>
    <property type="evidence" value="ECO:0007669"/>
    <property type="project" value="InterPro"/>
</dbReference>
<dbReference type="InterPro" id="IPR009025">
    <property type="entry name" value="RBP11-like_dimer"/>
</dbReference>
<dbReference type="Proteomes" id="UP000011185">
    <property type="component" value="Unassembled WGS sequence"/>
</dbReference>
<dbReference type="OMA" id="HEDHTLM"/>
<evidence type="ECO:0000259" key="3">
    <source>
        <dbReference type="Pfam" id="PF13656"/>
    </source>
</evidence>
<evidence type="ECO:0000313" key="4">
    <source>
        <dbReference type="EMBL" id="ELQ75439.1"/>
    </source>
</evidence>
<dbReference type="GO" id="GO:0006351">
    <property type="term" value="P:DNA-templated transcription"/>
    <property type="evidence" value="ECO:0007669"/>
    <property type="project" value="InterPro"/>
</dbReference>
<dbReference type="Gene3D" id="3.30.1360.10">
    <property type="entry name" value="RNA polymerase, RBP11-like subunit"/>
    <property type="match status" value="1"/>
</dbReference>
<keyword evidence="2" id="KW-0804">Transcription</keyword>
<dbReference type="AlphaFoldDB" id="L7JVI4"/>
<keyword evidence="1 4" id="KW-0240">DNA-directed RNA polymerase</keyword>
<name>L7JVI4_TRAHO</name>
<sequence length="118" mass="13581">MTLNSYTDPNRKSQKDYELIKNTPRITRLSSTTIRIAHEDHTLMNVVQYFLMQRPFIIAGYVIPHLSEDVVELSIVGKDDMKGNVFDWLCDALKDLEAMGGGMMEAMIEAENEDRQRN</sequence>
<dbReference type="EMBL" id="JH993964">
    <property type="protein sequence ID" value="ELQ75439.1"/>
    <property type="molecule type" value="Genomic_DNA"/>
</dbReference>
<evidence type="ECO:0000256" key="2">
    <source>
        <dbReference type="ARBA" id="ARBA00023163"/>
    </source>
</evidence>
<reference evidence="4 5" key="1">
    <citation type="journal article" date="2012" name="PLoS Pathog.">
        <title>The genome of the obligate intracellular parasite Trachipleistophora hominis: new insights into microsporidian genome dynamics and reductive evolution.</title>
        <authorList>
            <person name="Heinz E."/>
            <person name="Williams T.A."/>
            <person name="Nakjang S."/>
            <person name="Noel C.J."/>
            <person name="Swan D.C."/>
            <person name="Goldberg A.V."/>
            <person name="Harris S.R."/>
            <person name="Weinmaier T."/>
            <person name="Markert S."/>
            <person name="Becher D."/>
            <person name="Bernhardt J."/>
            <person name="Dagan T."/>
            <person name="Hacker C."/>
            <person name="Lucocq J.M."/>
            <person name="Schweder T."/>
            <person name="Rattei T."/>
            <person name="Hall N."/>
            <person name="Hirt R.P."/>
            <person name="Embley T.M."/>
        </authorList>
    </citation>
    <scope>NUCLEOTIDE SEQUENCE [LARGE SCALE GENOMIC DNA]</scope>
</reference>
<keyword evidence="4" id="KW-0548">Nucleotidyltransferase</keyword>
<proteinExistence type="predicted"/>
<dbReference type="EC" id="2.7.7.6" evidence="4"/>
<dbReference type="VEuPathDB" id="MicrosporidiaDB:THOM_1633"/>
<evidence type="ECO:0000256" key="1">
    <source>
        <dbReference type="ARBA" id="ARBA00022478"/>
    </source>
</evidence>
<dbReference type="OrthoDB" id="510325at2759"/>